<evidence type="ECO:0000313" key="3">
    <source>
        <dbReference type="Proteomes" id="UP000198827"/>
    </source>
</evidence>
<gene>
    <name evidence="2" type="ORF">SAMN04489798_1111</name>
</gene>
<proteinExistence type="predicted"/>
<sequence>MKKILLAFVFLLPMSARCEVVAESLCFSLPDKKSINFELRTYFDPLTKWAGAFVKYAKSKTPISLVLKDRQSEEIDSQTPEQTTTTWLEVSEGKITGEYEMMSQGGNVLSMTYTKNTNSKKFTFENNVNVESSLEEGCKW</sequence>
<dbReference type="EMBL" id="LT629705">
    <property type="protein sequence ID" value="SDN76419.1"/>
    <property type="molecule type" value="Genomic_DNA"/>
</dbReference>
<dbReference type="Proteomes" id="UP000198827">
    <property type="component" value="Chromosome I"/>
</dbReference>
<name>A0A1H0E247_9PSED</name>
<evidence type="ECO:0000256" key="1">
    <source>
        <dbReference type="SAM" id="SignalP"/>
    </source>
</evidence>
<protein>
    <submittedName>
        <fullName evidence="2">Uncharacterized protein</fullName>
    </submittedName>
</protein>
<dbReference type="OrthoDB" id="9096196at2"/>
<evidence type="ECO:0000313" key="2">
    <source>
        <dbReference type="EMBL" id="SDN76419.1"/>
    </source>
</evidence>
<dbReference type="AlphaFoldDB" id="A0A1H0E247"/>
<feature type="chain" id="PRO_5009248127" evidence="1">
    <location>
        <begin position="19"/>
        <end position="140"/>
    </location>
</feature>
<reference evidence="2 3" key="1">
    <citation type="submission" date="2016-10" db="EMBL/GenBank/DDBJ databases">
        <authorList>
            <person name="de Groot N.N."/>
        </authorList>
    </citation>
    <scope>NUCLEOTIDE SEQUENCE [LARGE SCALE GENOMIC DNA]</scope>
    <source>
        <strain evidence="2 3">CECT 7543</strain>
    </source>
</reference>
<feature type="signal peptide" evidence="1">
    <location>
        <begin position="1"/>
        <end position="18"/>
    </location>
</feature>
<accession>A0A1H0E247</accession>
<organism evidence="2 3">
    <name type="scientific">Pseudomonas arsenicoxydans</name>
    <dbReference type="NCBI Taxonomy" id="702115"/>
    <lineage>
        <taxon>Bacteria</taxon>
        <taxon>Pseudomonadati</taxon>
        <taxon>Pseudomonadota</taxon>
        <taxon>Gammaproteobacteria</taxon>
        <taxon>Pseudomonadales</taxon>
        <taxon>Pseudomonadaceae</taxon>
        <taxon>Pseudomonas</taxon>
    </lineage>
</organism>
<dbReference type="RefSeq" id="WP_090177960.1">
    <property type="nucleotide sequence ID" value="NZ_LT629705.1"/>
</dbReference>
<keyword evidence="1" id="KW-0732">Signal</keyword>